<dbReference type="OrthoDB" id="43195at2"/>
<dbReference type="EMBL" id="JAARSH010000011">
    <property type="protein sequence ID" value="MBC1617436.1"/>
    <property type="molecule type" value="Genomic_DNA"/>
</dbReference>
<evidence type="ECO:0000313" key="31">
    <source>
        <dbReference type="Proteomes" id="UP000544413"/>
    </source>
</evidence>
<dbReference type="Proteomes" id="UP000532866">
    <property type="component" value="Unassembled WGS sequence"/>
</dbReference>
<dbReference type="SMART" id="SM00354">
    <property type="entry name" value="HTH_LACI"/>
    <property type="match status" value="1"/>
</dbReference>
<dbReference type="EMBL" id="JAAROV010000003">
    <property type="protein sequence ID" value="MBC1317251.1"/>
    <property type="molecule type" value="Genomic_DNA"/>
</dbReference>
<dbReference type="EMBL" id="JAARYH010000003">
    <property type="protein sequence ID" value="MBC2166693.1"/>
    <property type="molecule type" value="Genomic_DNA"/>
</dbReference>
<evidence type="ECO:0000313" key="28">
    <source>
        <dbReference type="Proteomes" id="UP000541735"/>
    </source>
</evidence>
<comment type="caution">
    <text evidence="5">The sequence shown here is derived from an EMBL/GenBank/DDBJ whole genome shotgun (WGS) entry which is preliminary data.</text>
</comment>
<evidence type="ECO:0000313" key="12">
    <source>
        <dbReference type="EMBL" id="MBC1617436.1"/>
    </source>
</evidence>
<dbReference type="GO" id="GO:0003700">
    <property type="term" value="F:DNA-binding transcription factor activity"/>
    <property type="evidence" value="ECO:0007669"/>
    <property type="project" value="TreeGrafter"/>
</dbReference>
<dbReference type="InterPro" id="IPR010982">
    <property type="entry name" value="Lambda_DNA-bd_dom_sf"/>
</dbReference>
<dbReference type="Proteomes" id="UP000547643">
    <property type="component" value="Unassembled WGS sequence"/>
</dbReference>
<dbReference type="Proteomes" id="UP000546806">
    <property type="component" value="Unassembled WGS sequence"/>
</dbReference>
<evidence type="ECO:0000313" key="32">
    <source>
        <dbReference type="Proteomes" id="UP000546244"/>
    </source>
</evidence>
<dbReference type="Proteomes" id="UP000586951">
    <property type="component" value="Unassembled WGS sequence"/>
</dbReference>
<dbReference type="EMBL" id="JAARWW010000002">
    <property type="protein sequence ID" value="MBC2003320.1"/>
    <property type="molecule type" value="Genomic_DNA"/>
</dbReference>
<dbReference type="Pfam" id="PF13377">
    <property type="entry name" value="Peripla_BP_3"/>
    <property type="match status" value="1"/>
</dbReference>
<evidence type="ECO:0000313" key="38">
    <source>
        <dbReference type="Proteomes" id="UP000586951"/>
    </source>
</evidence>
<dbReference type="PROSITE" id="PS00356">
    <property type="entry name" value="HTH_LACI_1"/>
    <property type="match status" value="1"/>
</dbReference>
<dbReference type="Proteomes" id="UP000533953">
    <property type="component" value="Unassembled WGS sequence"/>
</dbReference>
<dbReference type="PROSITE" id="PS50932">
    <property type="entry name" value="HTH_LACI_2"/>
    <property type="match status" value="1"/>
</dbReference>
<reference evidence="5 22" key="1">
    <citation type="submission" date="2014-05" db="EMBL/GenBank/DDBJ databases">
        <title>Novel Listeriaceae from food processing environments.</title>
        <authorList>
            <person name="den Bakker H.C."/>
        </authorList>
    </citation>
    <scope>NUCLEOTIDE SEQUENCE [LARGE SCALE GENOMIC DNA]</scope>
    <source>
        <strain evidence="5 22">FSL A5-0281</strain>
    </source>
</reference>
<dbReference type="EMBL" id="JAARRW010000003">
    <property type="protein sequence ID" value="MBC1562346.1"/>
    <property type="molecule type" value="Genomic_DNA"/>
</dbReference>
<evidence type="ECO:0000313" key="36">
    <source>
        <dbReference type="Proteomes" id="UP000550367"/>
    </source>
</evidence>
<evidence type="ECO:0000313" key="13">
    <source>
        <dbReference type="EMBL" id="MBC1779609.1"/>
    </source>
</evidence>
<evidence type="ECO:0000313" key="26">
    <source>
        <dbReference type="Proteomes" id="UP000533953"/>
    </source>
</evidence>
<dbReference type="STRING" id="1552123.EP57_00675"/>
<dbReference type="PRINTS" id="PR00036">
    <property type="entry name" value="HTHLACI"/>
</dbReference>
<evidence type="ECO:0000313" key="16">
    <source>
        <dbReference type="EMBL" id="MBC2003320.1"/>
    </source>
</evidence>
<dbReference type="EMBL" id="JAARMV010000001">
    <property type="protein sequence ID" value="MBC2370505.1"/>
    <property type="molecule type" value="Genomic_DNA"/>
</dbReference>
<feature type="domain" description="HTH lacI-type" evidence="4">
    <location>
        <begin position="2"/>
        <end position="56"/>
    </location>
</feature>
<evidence type="ECO:0000256" key="1">
    <source>
        <dbReference type="ARBA" id="ARBA00023015"/>
    </source>
</evidence>
<reference evidence="23 24" key="2">
    <citation type="submission" date="2020-03" db="EMBL/GenBank/DDBJ databases">
        <title>Soil Listeria distribution.</title>
        <authorList>
            <person name="Liao J."/>
            <person name="Wiedmann M."/>
        </authorList>
    </citation>
    <scope>NUCLEOTIDE SEQUENCE [LARGE SCALE GENOMIC DNA]</scope>
    <source>
        <strain evidence="20 36">FSL L7-0153</strain>
        <strain evidence="18 23">FSL L7-0245</strain>
        <strain evidence="19 28">FSL L7-0259</strain>
        <strain evidence="17 24">FSL L7-0360</strain>
        <strain evidence="16 33">FSL L7-0435</strain>
        <strain evidence="14 27">FSL L7-0978</strain>
        <strain evidence="15 35">FSL L7-0990</strain>
        <strain evidence="13 34">FSL L7-1017</strain>
        <strain evidence="12 37">FSL L7-1299</strain>
        <strain evidence="10 29">FSL L7-1387</strain>
        <strain evidence="11 38">FSL L7-1427</strain>
        <strain evidence="9 26">FSL L7-1547</strain>
        <strain evidence="8 31">FSL L7-1658</strain>
        <strain evidence="6 30">FSL L7-1816</strain>
        <strain evidence="7 25">FSL L7-1833</strain>
        <strain evidence="21 32">FSL L7-1850</strain>
    </source>
</reference>
<evidence type="ECO:0000313" key="11">
    <source>
        <dbReference type="EMBL" id="MBC1566154.1"/>
    </source>
</evidence>
<dbReference type="Proteomes" id="UP000546244">
    <property type="component" value="Unassembled WGS sequence"/>
</dbReference>
<evidence type="ECO:0000313" key="20">
    <source>
        <dbReference type="EMBL" id="MBC2244144.1"/>
    </source>
</evidence>
<dbReference type="Proteomes" id="UP000519573">
    <property type="component" value="Unassembled WGS sequence"/>
</dbReference>
<dbReference type="EMBL" id="JAARVG010000006">
    <property type="protein sequence ID" value="MBC1793321.1"/>
    <property type="molecule type" value="Genomic_DNA"/>
</dbReference>
<dbReference type="InterPro" id="IPR000843">
    <property type="entry name" value="HTH_LacI"/>
</dbReference>
<organism evidence="5 22">
    <name type="scientific">Listeria booriae</name>
    <dbReference type="NCBI Taxonomy" id="1552123"/>
    <lineage>
        <taxon>Bacteria</taxon>
        <taxon>Bacillati</taxon>
        <taxon>Bacillota</taxon>
        <taxon>Bacilli</taxon>
        <taxon>Bacillales</taxon>
        <taxon>Listeriaceae</taxon>
        <taxon>Listeria</taxon>
    </lineage>
</organism>
<dbReference type="Gene3D" id="3.40.50.2300">
    <property type="match status" value="2"/>
</dbReference>
<dbReference type="EMBL" id="JNFA01000002">
    <property type="protein sequence ID" value="KGL44502.1"/>
    <property type="molecule type" value="Genomic_DNA"/>
</dbReference>
<evidence type="ECO:0000313" key="27">
    <source>
        <dbReference type="Proteomes" id="UP000539064"/>
    </source>
</evidence>
<dbReference type="GeneID" id="58715962"/>
<evidence type="ECO:0000256" key="2">
    <source>
        <dbReference type="ARBA" id="ARBA00023125"/>
    </source>
</evidence>
<evidence type="ECO:0000259" key="4">
    <source>
        <dbReference type="PROSITE" id="PS50932"/>
    </source>
</evidence>
<evidence type="ECO:0000313" key="15">
    <source>
        <dbReference type="EMBL" id="MBC1797213.1"/>
    </source>
</evidence>
<evidence type="ECO:0000313" key="10">
    <source>
        <dbReference type="EMBL" id="MBC1562346.1"/>
    </source>
</evidence>
<keyword evidence="3" id="KW-0804">Transcription</keyword>
<dbReference type="RefSeq" id="WP_036083219.1">
    <property type="nucleotide sequence ID" value="NZ_CBCSHQ010000008.1"/>
</dbReference>
<accession>A0A099WHT8</accession>
<dbReference type="Proteomes" id="UP000529446">
    <property type="component" value="Unassembled WGS sequence"/>
</dbReference>
<dbReference type="GO" id="GO:0000976">
    <property type="term" value="F:transcription cis-regulatory region binding"/>
    <property type="evidence" value="ECO:0007669"/>
    <property type="project" value="TreeGrafter"/>
</dbReference>
<dbReference type="Proteomes" id="UP000539064">
    <property type="component" value="Unassembled WGS sequence"/>
</dbReference>
<dbReference type="EMBL" id="JAARRU010000003">
    <property type="protein sequence ID" value="MBC1566154.1"/>
    <property type="molecule type" value="Genomic_DNA"/>
</dbReference>
<dbReference type="EMBL" id="JAASTX010000002">
    <property type="protein sequence ID" value="MBC1490642.1"/>
    <property type="molecule type" value="Genomic_DNA"/>
</dbReference>
<evidence type="ECO:0000313" key="29">
    <source>
        <dbReference type="Proteomes" id="UP000541955"/>
    </source>
</evidence>
<evidence type="ECO:0000313" key="35">
    <source>
        <dbReference type="Proteomes" id="UP000548082"/>
    </source>
</evidence>
<dbReference type="Proteomes" id="UP000550367">
    <property type="component" value="Unassembled WGS sequence"/>
</dbReference>
<dbReference type="Proteomes" id="UP000029844">
    <property type="component" value="Unassembled WGS sequence"/>
</dbReference>
<dbReference type="EMBL" id="JAAROL010000003">
    <property type="protein sequence ID" value="MBC1332142.1"/>
    <property type="molecule type" value="Genomic_DNA"/>
</dbReference>
<dbReference type="SUPFAM" id="SSF47413">
    <property type="entry name" value="lambda repressor-like DNA-binding domains"/>
    <property type="match status" value="1"/>
</dbReference>
<dbReference type="Proteomes" id="UP000543379">
    <property type="component" value="Unassembled WGS sequence"/>
</dbReference>
<dbReference type="InterPro" id="IPR028082">
    <property type="entry name" value="Peripla_BP_I"/>
</dbReference>
<evidence type="ECO:0000313" key="21">
    <source>
        <dbReference type="EMBL" id="MBC2370505.1"/>
    </source>
</evidence>
<dbReference type="AlphaFoldDB" id="A0A099WHT8"/>
<gene>
    <name evidence="5" type="ORF">EP57_00675</name>
    <name evidence="7" type="ORF">HB759_09350</name>
    <name evidence="6" type="ORF">HB811_10725</name>
    <name evidence="8" type="ORF">HB836_10135</name>
    <name evidence="10" type="ORF">HB902_09710</name>
    <name evidence="12" type="ORF">HB904_14645</name>
    <name evidence="11" type="ORF">HB907_12120</name>
    <name evidence="21" type="ORF">HBP98_00640</name>
    <name evidence="13" type="ORF">HCA46_12235</name>
    <name evidence="14" type="ORF">HCA52_07810</name>
    <name evidence="15" type="ORF">HCA55_10765</name>
    <name evidence="16" type="ORF">HCA78_06055</name>
    <name evidence="17" type="ORF">HCB06_00750</name>
    <name evidence="20" type="ORF">HCB25_08710</name>
    <name evidence="18" type="ORF">HCB26_08960</name>
    <name evidence="19" type="ORF">HCB27_03675</name>
    <name evidence="9" type="ORF">HCI99_02270</name>
</gene>
<dbReference type="PANTHER" id="PTHR30146">
    <property type="entry name" value="LACI-RELATED TRANSCRIPTIONAL REPRESSOR"/>
    <property type="match status" value="1"/>
</dbReference>
<dbReference type="CDD" id="cd01392">
    <property type="entry name" value="HTH_LacI"/>
    <property type="match status" value="1"/>
</dbReference>
<dbReference type="Proteomes" id="UP000544413">
    <property type="component" value="Unassembled WGS sequence"/>
</dbReference>
<dbReference type="Proteomes" id="UP000574104">
    <property type="component" value="Unassembled WGS sequence"/>
</dbReference>
<evidence type="ECO:0000313" key="33">
    <source>
        <dbReference type="Proteomes" id="UP000546806"/>
    </source>
</evidence>
<evidence type="ECO:0000256" key="3">
    <source>
        <dbReference type="ARBA" id="ARBA00023163"/>
    </source>
</evidence>
<dbReference type="EMBL" id="JAARXI010000001">
    <property type="protein sequence ID" value="MBC2115141.1"/>
    <property type="molecule type" value="Genomic_DNA"/>
</dbReference>
<protein>
    <submittedName>
        <fullName evidence="5">LacI family transcriptional regulator</fullName>
    </submittedName>
</protein>
<dbReference type="EMBL" id="JAARYD010000002">
    <property type="protein sequence ID" value="MBC2175704.1"/>
    <property type="molecule type" value="Genomic_DNA"/>
</dbReference>
<evidence type="ECO:0000313" key="6">
    <source>
        <dbReference type="EMBL" id="MBC1317251.1"/>
    </source>
</evidence>
<dbReference type="Gene3D" id="1.10.260.40">
    <property type="entry name" value="lambda repressor-like DNA-binding domains"/>
    <property type="match status" value="1"/>
</dbReference>
<sequence length="321" mass="35857">MATLADVAKKANVSKMTVSRVINHPDQVSDELKQLVYHAMEELEYVPNYAARALVQNRTQVVKFLILEEIDTVEPYYMNLLTGISRELDKHSYSLQLVTQKSKNIGPYDGLIVTGMRDQEIDKVLAGLEKPVIAYGENRRNIDAIDVDNRLGAELATKHLYDIGFRQIIFFGINLLEEEFMRSRLTGYSSVMKAHDLIEESYFMKNSSRIAEKKAFEILQNAKKPTAIVCASDRMAIGVVRAATALHMNFGENIAVTGFDGVFLDRISSPKITTVRSPVIEMGETCAQLLLKKINEGGAQQGSILFPPELIIRGSTVVGRE</sequence>
<dbReference type="InterPro" id="IPR046335">
    <property type="entry name" value="LacI/GalR-like_sensor"/>
</dbReference>
<dbReference type="SUPFAM" id="SSF53822">
    <property type="entry name" value="Periplasmic binding protein-like I"/>
    <property type="match status" value="1"/>
</dbReference>
<evidence type="ECO:0000313" key="24">
    <source>
        <dbReference type="Proteomes" id="UP000529446"/>
    </source>
</evidence>
<evidence type="ECO:0000313" key="37">
    <source>
        <dbReference type="Proteomes" id="UP000574104"/>
    </source>
</evidence>
<proteinExistence type="predicted"/>
<dbReference type="Proteomes" id="UP000541955">
    <property type="component" value="Unassembled WGS sequence"/>
</dbReference>
<evidence type="ECO:0000313" key="19">
    <source>
        <dbReference type="EMBL" id="MBC2175704.1"/>
    </source>
</evidence>
<dbReference type="EMBL" id="JAARPT010000005">
    <property type="protein sequence ID" value="MBC1401960.1"/>
    <property type="molecule type" value="Genomic_DNA"/>
</dbReference>
<keyword evidence="1" id="KW-0805">Transcription regulation</keyword>
<keyword evidence="22" id="KW-1185">Reference proteome</keyword>
<dbReference type="EMBL" id="JAARUV010000004">
    <property type="protein sequence ID" value="MBC1779609.1"/>
    <property type="molecule type" value="Genomic_DNA"/>
</dbReference>
<evidence type="ECO:0000313" key="14">
    <source>
        <dbReference type="EMBL" id="MBC1793321.1"/>
    </source>
</evidence>
<evidence type="ECO:0000313" key="7">
    <source>
        <dbReference type="EMBL" id="MBC1332142.1"/>
    </source>
</evidence>
<evidence type="ECO:0000313" key="25">
    <source>
        <dbReference type="Proteomes" id="UP000532866"/>
    </source>
</evidence>
<evidence type="ECO:0000313" key="18">
    <source>
        <dbReference type="EMBL" id="MBC2166693.1"/>
    </source>
</evidence>
<evidence type="ECO:0000313" key="8">
    <source>
        <dbReference type="EMBL" id="MBC1401960.1"/>
    </source>
</evidence>
<evidence type="ECO:0000313" key="9">
    <source>
        <dbReference type="EMBL" id="MBC1490642.1"/>
    </source>
</evidence>
<evidence type="ECO:0000313" key="22">
    <source>
        <dbReference type="Proteomes" id="UP000029844"/>
    </source>
</evidence>
<dbReference type="EMBL" id="JAARYY010000004">
    <property type="protein sequence ID" value="MBC2244144.1"/>
    <property type="molecule type" value="Genomic_DNA"/>
</dbReference>
<evidence type="ECO:0000313" key="17">
    <source>
        <dbReference type="EMBL" id="MBC2115141.1"/>
    </source>
</evidence>
<evidence type="ECO:0000313" key="34">
    <source>
        <dbReference type="Proteomes" id="UP000547643"/>
    </source>
</evidence>
<name>A0A099WHT8_9LIST</name>
<dbReference type="EMBL" id="JAARVD010000005">
    <property type="protein sequence ID" value="MBC1797213.1"/>
    <property type="molecule type" value="Genomic_DNA"/>
</dbReference>
<evidence type="ECO:0000313" key="5">
    <source>
        <dbReference type="EMBL" id="KGL44502.1"/>
    </source>
</evidence>
<dbReference type="Pfam" id="PF00356">
    <property type="entry name" value="LacI"/>
    <property type="match status" value="1"/>
</dbReference>
<dbReference type="Proteomes" id="UP000541735">
    <property type="component" value="Unassembled WGS sequence"/>
</dbReference>
<keyword evidence="2" id="KW-0238">DNA-binding</keyword>
<dbReference type="Proteomes" id="UP000548082">
    <property type="component" value="Unassembled WGS sequence"/>
</dbReference>
<evidence type="ECO:0000313" key="23">
    <source>
        <dbReference type="Proteomes" id="UP000519573"/>
    </source>
</evidence>
<dbReference type="eggNOG" id="COG1609">
    <property type="taxonomic scope" value="Bacteria"/>
</dbReference>
<evidence type="ECO:0000313" key="30">
    <source>
        <dbReference type="Proteomes" id="UP000543379"/>
    </source>
</evidence>
<dbReference type="PANTHER" id="PTHR30146:SF154">
    <property type="entry name" value="TRANSCRIPTION REGULATOR, MEMBER OF GALR FAMILY"/>
    <property type="match status" value="1"/>
</dbReference>